<gene>
    <name evidence="1" type="ORF">DPEC_G00042190</name>
</gene>
<dbReference type="Proteomes" id="UP001157502">
    <property type="component" value="Chromosome 4"/>
</dbReference>
<protein>
    <submittedName>
        <fullName evidence="1">Uncharacterized protein</fullName>
    </submittedName>
</protein>
<accession>A0ACC2H9F0</accession>
<evidence type="ECO:0000313" key="2">
    <source>
        <dbReference type="Proteomes" id="UP001157502"/>
    </source>
</evidence>
<proteinExistence type="predicted"/>
<reference evidence="1" key="1">
    <citation type="submission" date="2021-05" db="EMBL/GenBank/DDBJ databases">
        <authorList>
            <person name="Pan Q."/>
            <person name="Jouanno E."/>
            <person name="Zahm M."/>
            <person name="Klopp C."/>
            <person name="Cabau C."/>
            <person name="Louis A."/>
            <person name="Berthelot C."/>
            <person name="Parey E."/>
            <person name="Roest Crollius H."/>
            <person name="Montfort J."/>
            <person name="Robinson-Rechavi M."/>
            <person name="Bouchez O."/>
            <person name="Lampietro C."/>
            <person name="Lopez Roques C."/>
            <person name="Donnadieu C."/>
            <person name="Postlethwait J."/>
            <person name="Bobe J."/>
            <person name="Dillon D."/>
            <person name="Chandos A."/>
            <person name="von Hippel F."/>
            <person name="Guiguen Y."/>
        </authorList>
    </citation>
    <scope>NUCLEOTIDE SEQUENCE</scope>
    <source>
        <strain evidence="1">YG-Jan2019</strain>
    </source>
</reference>
<sequence>MSHRTSPSLWTVLPQRSPAPCDRYKHACCSYGGEVFMLGGRSSQLLMDFWKYNVVRNEWTALDCSGVEAPEELQEHSMVTYQGLLYVFGGMIDSVYTKWKTPLWIFDVENKQWVYWKGKRNLPQNLVPANRRAHSAVVLGSSMYIYGGYVDMRGSSQEFWNFDFDTMLWSLLDCTQMEVGPGPRHSHSAIAYLDCMYMFGGLKGLREQKDLWRWNSASQAWSSLKSMSGPSKLLGHSAVVYRDSMLLFGGGETQHNPSSCLWRYSFNTQTWGKISALHNSSPPPHRIHHCCVGLGSSYQSAMTAVTTTTTTTPTPTVTTRSRLENKLRPFKNKCFPSNPETQGDIELTTFSRDQLLTEPGDCGNGVNGKAVEPTGNCLTFENQEAFSEKWSCCEEDESHKPESNDSIAQHLPDLLLSLGGKPLTEHTTISVWQMTLANL</sequence>
<dbReference type="EMBL" id="CM055731">
    <property type="protein sequence ID" value="KAJ8012387.1"/>
    <property type="molecule type" value="Genomic_DNA"/>
</dbReference>
<name>A0ACC2H9F0_DALPE</name>
<keyword evidence="2" id="KW-1185">Reference proteome</keyword>
<organism evidence="1 2">
    <name type="scientific">Dallia pectoralis</name>
    <name type="common">Alaska blackfish</name>
    <dbReference type="NCBI Taxonomy" id="75939"/>
    <lineage>
        <taxon>Eukaryota</taxon>
        <taxon>Metazoa</taxon>
        <taxon>Chordata</taxon>
        <taxon>Craniata</taxon>
        <taxon>Vertebrata</taxon>
        <taxon>Euteleostomi</taxon>
        <taxon>Actinopterygii</taxon>
        <taxon>Neopterygii</taxon>
        <taxon>Teleostei</taxon>
        <taxon>Protacanthopterygii</taxon>
        <taxon>Esociformes</taxon>
        <taxon>Umbridae</taxon>
        <taxon>Dallia</taxon>
    </lineage>
</organism>
<comment type="caution">
    <text evidence="1">The sequence shown here is derived from an EMBL/GenBank/DDBJ whole genome shotgun (WGS) entry which is preliminary data.</text>
</comment>
<evidence type="ECO:0000313" key="1">
    <source>
        <dbReference type="EMBL" id="KAJ8012387.1"/>
    </source>
</evidence>